<keyword evidence="10" id="KW-1185">Reference proteome</keyword>
<feature type="transmembrane region" description="Helical" evidence="7">
    <location>
        <begin position="349"/>
        <end position="367"/>
    </location>
</feature>
<dbReference type="PANTHER" id="PTHR33406:SF13">
    <property type="entry name" value="MEMBRANE PROTEIN YDFJ"/>
    <property type="match status" value="1"/>
</dbReference>
<dbReference type="OrthoDB" id="7051771at2"/>
<feature type="transmembrane region" description="Helical" evidence="7">
    <location>
        <begin position="187"/>
        <end position="210"/>
    </location>
</feature>
<dbReference type="SUPFAM" id="SSF82866">
    <property type="entry name" value="Multidrug efflux transporter AcrB transmembrane domain"/>
    <property type="match status" value="2"/>
</dbReference>
<feature type="transmembrane region" description="Helical" evidence="7">
    <location>
        <begin position="555"/>
        <end position="576"/>
    </location>
</feature>
<feature type="transmembrane region" description="Helical" evidence="7">
    <location>
        <begin position="216"/>
        <end position="240"/>
    </location>
</feature>
<name>A0A3B0AZP7_9ACTN</name>
<feature type="compositionally biased region" description="Low complexity" evidence="6">
    <location>
        <begin position="691"/>
        <end position="702"/>
    </location>
</feature>
<dbReference type="Proteomes" id="UP000270343">
    <property type="component" value="Unassembled WGS sequence"/>
</dbReference>
<evidence type="ECO:0000256" key="6">
    <source>
        <dbReference type="SAM" id="MobiDB-lite"/>
    </source>
</evidence>
<feature type="transmembrane region" description="Helical" evidence="7">
    <location>
        <begin position="261"/>
        <end position="286"/>
    </location>
</feature>
<feature type="transmembrane region" description="Helical" evidence="7">
    <location>
        <begin position="524"/>
        <end position="543"/>
    </location>
</feature>
<keyword evidence="5 7" id="KW-0472">Membrane</keyword>
<dbReference type="GO" id="GO:0005886">
    <property type="term" value="C:plasma membrane"/>
    <property type="evidence" value="ECO:0007669"/>
    <property type="project" value="UniProtKB-SubCell"/>
</dbReference>
<evidence type="ECO:0000256" key="1">
    <source>
        <dbReference type="ARBA" id="ARBA00004651"/>
    </source>
</evidence>
<feature type="transmembrane region" description="Helical" evidence="7">
    <location>
        <begin position="497"/>
        <end position="517"/>
    </location>
</feature>
<dbReference type="Pfam" id="PF03176">
    <property type="entry name" value="MMPL"/>
    <property type="match status" value="2"/>
</dbReference>
<feature type="transmembrane region" description="Helical" evidence="7">
    <location>
        <begin position="292"/>
        <end position="313"/>
    </location>
</feature>
<feature type="domain" description="Membrane transport protein MMPL" evidence="8">
    <location>
        <begin position="31"/>
        <end position="350"/>
    </location>
</feature>
<feature type="transmembrane region" description="Helical" evidence="7">
    <location>
        <begin position="161"/>
        <end position="180"/>
    </location>
</feature>
<accession>A0A3B0AZP7</accession>
<comment type="caution">
    <text evidence="9">The sequence shown here is derived from an EMBL/GenBank/DDBJ whole genome shotgun (WGS) entry which is preliminary data.</text>
</comment>
<evidence type="ECO:0000256" key="5">
    <source>
        <dbReference type="ARBA" id="ARBA00023136"/>
    </source>
</evidence>
<evidence type="ECO:0000256" key="4">
    <source>
        <dbReference type="ARBA" id="ARBA00022989"/>
    </source>
</evidence>
<keyword evidence="3 7" id="KW-0812">Transmembrane</keyword>
<dbReference type="RefSeq" id="WP_120757689.1">
    <property type="nucleotide sequence ID" value="NZ_RBAM01000010.1"/>
</dbReference>
<feature type="domain" description="Membrane transport protein MMPL" evidence="8">
    <location>
        <begin position="426"/>
        <end position="662"/>
    </location>
</feature>
<feature type="region of interest" description="Disordered" evidence="6">
    <location>
        <begin position="673"/>
        <end position="709"/>
    </location>
</feature>
<evidence type="ECO:0000259" key="8">
    <source>
        <dbReference type="Pfam" id="PF03176"/>
    </source>
</evidence>
<feature type="transmembrane region" description="Helical" evidence="7">
    <location>
        <begin position="597"/>
        <end position="619"/>
    </location>
</feature>
<evidence type="ECO:0000256" key="7">
    <source>
        <dbReference type="SAM" id="Phobius"/>
    </source>
</evidence>
<dbReference type="AlphaFoldDB" id="A0A3B0AZP7"/>
<keyword evidence="4 7" id="KW-1133">Transmembrane helix</keyword>
<keyword evidence="2" id="KW-1003">Cell membrane</keyword>
<dbReference type="Gene3D" id="1.20.1640.10">
    <property type="entry name" value="Multidrug efflux transporter AcrB transmembrane domain"/>
    <property type="match status" value="2"/>
</dbReference>
<dbReference type="InterPro" id="IPR004869">
    <property type="entry name" value="MMPL_dom"/>
</dbReference>
<gene>
    <name evidence="9" type="ORF">D7231_24520</name>
</gene>
<evidence type="ECO:0000313" key="9">
    <source>
        <dbReference type="EMBL" id="RKN65963.1"/>
    </source>
</evidence>
<reference evidence="9 10" key="1">
    <citation type="journal article" date="2015" name="Antonie Van Leeuwenhoek">
        <title>Streptomyces klenkii sp. nov., isolated from deep marine sediment.</title>
        <authorList>
            <person name="Veyisoglu A."/>
            <person name="Sahin N."/>
        </authorList>
    </citation>
    <scope>NUCLEOTIDE SEQUENCE [LARGE SCALE GENOMIC DNA]</scope>
    <source>
        <strain evidence="9 10">KCTC 29202</strain>
    </source>
</reference>
<proteinExistence type="predicted"/>
<dbReference type="EMBL" id="RBAM01000010">
    <property type="protein sequence ID" value="RKN65963.1"/>
    <property type="molecule type" value="Genomic_DNA"/>
</dbReference>
<evidence type="ECO:0000256" key="3">
    <source>
        <dbReference type="ARBA" id="ARBA00022692"/>
    </source>
</evidence>
<feature type="transmembrane region" description="Helical" evidence="7">
    <location>
        <begin position="631"/>
        <end position="653"/>
    </location>
</feature>
<comment type="subcellular location">
    <subcellularLocation>
        <location evidence="1">Cell membrane</location>
        <topology evidence="1">Multi-pass membrane protein</topology>
    </subcellularLocation>
</comment>
<dbReference type="InterPro" id="IPR050545">
    <property type="entry name" value="Mycobact_MmpL"/>
</dbReference>
<organism evidence="9 10">
    <name type="scientific">Streptomyces klenkii</name>
    <dbReference type="NCBI Taxonomy" id="1420899"/>
    <lineage>
        <taxon>Bacteria</taxon>
        <taxon>Bacillati</taxon>
        <taxon>Actinomycetota</taxon>
        <taxon>Actinomycetes</taxon>
        <taxon>Kitasatosporales</taxon>
        <taxon>Streptomycetaceae</taxon>
        <taxon>Streptomyces</taxon>
    </lineage>
</organism>
<evidence type="ECO:0000256" key="2">
    <source>
        <dbReference type="ARBA" id="ARBA00022475"/>
    </source>
</evidence>
<sequence length="709" mass="74378">MAVWVILVLAACLVLPVGLTHVQGAVVEVEGSSSARATTLIARGMPAFGTEQVSLAFDSRTLTADSEPYQRAVAAAAQAATMVPGTGHIVPVPDAEGRDPHHAYLGIGITGGNDARQHLLPELRSATGKAVAATSHRQVTVALTGTTPVFTEQIKADLRDLRYAEAATVPAALLLLIVGLGSAGSALVVLMTAATSVLVTTGALAALALILDVDSLMVTVATTVGFGLGLDYALLLLLRYRTLRNDGLSPRLATARATKSAGHAVLWCAAAVAVTSAALAVTPLALARTAALVAALTAVVTAAAATTLLPAVLPRLDALLDRGRVRRRDRANSKEHWARWARRLMDRPWPHLLAALAVLLLAAAPAGTLRTGLQMNRGIIADTDAGRGLAQMEQDGLANVTLLALPHTPSAGPVDTTDLIDTLHADPRITASAALDNGRDLTIVTITDRIPADHPPAERLAAHIRSLAARSLPPGQQAFTAGPAAQLADFHQALRPALRQVTVIVLAGAFLLMLLAFRSLLLPLKAIAMNALSLAASFGLLAWTTQHTTDPIHLAIPLLAATIVFGLSLDYEVFLVHRITTHYRATGDCRTAVARGLTETAHPITLAATTMATVFAGLMLTHRDDFRQTGFLVATAVLLDATLIRMVVVPTLMRLLGHRNWWLPTPLNRLLPPPDAPPHDVPEQRAGTGYASASPSAEPTTAHNQGSHQ</sequence>
<protein>
    <recommendedName>
        <fullName evidence="8">Membrane transport protein MMPL domain-containing protein</fullName>
    </recommendedName>
</protein>
<dbReference type="PANTHER" id="PTHR33406">
    <property type="entry name" value="MEMBRANE PROTEIN MJ1562-RELATED"/>
    <property type="match status" value="1"/>
</dbReference>
<evidence type="ECO:0000313" key="10">
    <source>
        <dbReference type="Proteomes" id="UP000270343"/>
    </source>
</evidence>